<comment type="function">
    <text evidence="9 10">The RecF protein is involved in DNA metabolism; it is required for DNA replication and normal SOS inducibility. RecF binds preferentially to single-stranded, linear DNA. It also seems to bind ATP.</text>
</comment>
<dbReference type="AlphaFoldDB" id="A0AA37TPU9"/>
<organism evidence="12 13">
    <name type="scientific">Paraferrimonas haliotis</name>
    <dbReference type="NCBI Taxonomy" id="2013866"/>
    <lineage>
        <taxon>Bacteria</taxon>
        <taxon>Pseudomonadati</taxon>
        <taxon>Pseudomonadota</taxon>
        <taxon>Gammaproteobacteria</taxon>
        <taxon>Alteromonadales</taxon>
        <taxon>Ferrimonadaceae</taxon>
        <taxon>Paraferrimonas</taxon>
    </lineage>
</organism>
<comment type="caution">
    <text evidence="12">The sequence shown here is derived from an EMBL/GenBank/DDBJ whole genome shotgun (WGS) entry which is preliminary data.</text>
</comment>
<dbReference type="RefSeq" id="WP_095500561.1">
    <property type="nucleotide sequence ID" value="NZ_BSPO01000004.1"/>
</dbReference>
<evidence type="ECO:0000256" key="6">
    <source>
        <dbReference type="ARBA" id="ARBA00022741"/>
    </source>
</evidence>
<dbReference type="HAMAP" id="MF_00365">
    <property type="entry name" value="RecF"/>
    <property type="match status" value="1"/>
</dbReference>
<dbReference type="InterPro" id="IPR018078">
    <property type="entry name" value="DNA-binding_RecF_CS"/>
</dbReference>
<accession>A0AA37TPU9</accession>
<dbReference type="InterPro" id="IPR003395">
    <property type="entry name" value="RecF/RecN/SMC_N"/>
</dbReference>
<comment type="subcellular location">
    <subcellularLocation>
        <location evidence="1 9 10">Cytoplasm</location>
    </subcellularLocation>
</comment>
<evidence type="ECO:0000256" key="10">
    <source>
        <dbReference type="RuleBase" id="RU000578"/>
    </source>
</evidence>
<dbReference type="GO" id="GO:0005524">
    <property type="term" value="F:ATP binding"/>
    <property type="evidence" value="ECO:0007669"/>
    <property type="project" value="UniProtKB-UniRule"/>
</dbReference>
<evidence type="ECO:0000313" key="13">
    <source>
        <dbReference type="Proteomes" id="UP001157439"/>
    </source>
</evidence>
<evidence type="ECO:0000256" key="4">
    <source>
        <dbReference type="ARBA" id="ARBA00022490"/>
    </source>
</evidence>
<dbReference type="InterPro" id="IPR027417">
    <property type="entry name" value="P-loop_NTPase"/>
</dbReference>
<name>A0AA37TPU9_9GAMM</name>
<dbReference type="GO" id="GO:0009432">
    <property type="term" value="P:SOS response"/>
    <property type="evidence" value="ECO:0007669"/>
    <property type="project" value="UniProtKB-UniRule"/>
</dbReference>
<sequence length="366" mass="41491">MSLSQLSLHNFRNITSARLTLSDGLNLIYGDNGSGKTSLLEAIYYLGLGRSFRSHLSQRLIQHDHLKTVVFGQVQAQDKSLKSIGIQRDNKGNTEIKIDGVKEAKLSRLAESLPIQVITPESFSLLFEGPKSRRQFIDWGVFHSNSEFHKVWVATRRAIAQRNVLLKRRVDRQQLVIWDKELIRFGEQVSLFRNAYVASLNDVLKGIISQFLPDADIRISFYQGWDKNKSLSEVLTDSYQRDIDLGYTVTGPHKADLRLRVGSLPAHDTLSRGQLKLLVCALRIAQGLLLTQQTKKNSIYLVDDLPSELDRQHRSLLLKQLQDTGAQLLVTAIDPKAIIDSLDEVPIKMFHVKRGIVEEVESTNER</sequence>
<dbReference type="PROSITE" id="PS00618">
    <property type="entry name" value="RECF_2"/>
    <property type="match status" value="1"/>
</dbReference>
<comment type="similarity">
    <text evidence="2 9 10">Belongs to the RecF family.</text>
</comment>
<dbReference type="PROSITE" id="PS00617">
    <property type="entry name" value="RECF_1"/>
    <property type="match status" value="1"/>
</dbReference>
<keyword evidence="6 9" id="KW-0547">Nucleotide-binding</keyword>
<evidence type="ECO:0000256" key="3">
    <source>
        <dbReference type="ARBA" id="ARBA00020170"/>
    </source>
</evidence>
<dbReference type="NCBIfam" id="TIGR00611">
    <property type="entry name" value="recf"/>
    <property type="match status" value="1"/>
</dbReference>
<dbReference type="GO" id="GO:0005737">
    <property type="term" value="C:cytoplasm"/>
    <property type="evidence" value="ECO:0007669"/>
    <property type="project" value="UniProtKB-SubCell"/>
</dbReference>
<keyword evidence="8 9" id="KW-0238">DNA-binding</keyword>
<dbReference type="GO" id="GO:0000731">
    <property type="term" value="P:DNA synthesis involved in DNA repair"/>
    <property type="evidence" value="ECO:0007669"/>
    <property type="project" value="TreeGrafter"/>
</dbReference>
<feature type="domain" description="RecF/RecN/SMC N-terminal" evidence="11">
    <location>
        <begin position="3"/>
        <end position="356"/>
    </location>
</feature>
<evidence type="ECO:0000256" key="5">
    <source>
        <dbReference type="ARBA" id="ARBA00022705"/>
    </source>
</evidence>
<keyword evidence="5 9" id="KW-0235">DNA replication</keyword>
<keyword evidence="4 9" id="KW-0963">Cytoplasm</keyword>
<dbReference type="InterPro" id="IPR001238">
    <property type="entry name" value="DNA-binding_RecF"/>
</dbReference>
<protein>
    <recommendedName>
        <fullName evidence="3 9">DNA replication and repair protein RecF</fullName>
    </recommendedName>
</protein>
<reference evidence="12 13" key="1">
    <citation type="journal article" date="2014" name="Int. J. Syst. Evol. Microbiol.">
        <title>Complete genome sequence of Corynebacterium casei LMG S-19264T (=DSM 44701T), isolated from a smear-ripened cheese.</title>
        <authorList>
            <consortium name="US DOE Joint Genome Institute (JGI-PGF)"/>
            <person name="Walter F."/>
            <person name="Albersmeier A."/>
            <person name="Kalinowski J."/>
            <person name="Ruckert C."/>
        </authorList>
    </citation>
    <scope>NUCLEOTIDE SEQUENCE [LARGE SCALE GENOMIC DNA]</scope>
    <source>
        <strain evidence="12 13">NBRC 112785</strain>
    </source>
</reference>
<dbReference type="GO" id="GO:0006302">
    <property type="term" value="P:double-strand break repair"/>
    <property type="evidence" value="ECO:0007669"/>
    <property type="project" value="TreeGrafter"/>
</dbReference>
<evidence type="ECO:0000256" key="2">
    <source>
        <dbReference type="ARBA" id="ARBA00008016"/>
    </source>
</evidence>
<evidence type="ECO:0000256" key="7">
    <source>
        <dbReference type="ARBA" id="ARBA00022840"/>
    </source>
</evidence>
<keyword evidence="9 10" id="KW-0234">DNA repair</keyword>
<evidence type="ECO:0000256" key="1">
    <source>
        <dbReference type="ARBA" id="ARBA00004496"/>
    </source>
</evidence>
<dbReference type="Pfam" id="PF02463">
    <property type="entry name" value="SMC_N"/>
    <property type="match status" value="1"/>
</dbReference>
<dbReference type="PANTHER" id="PTHR32182:SF0">
    <property type="entry name" value="DNA REPLICATION AND REPAIR PROTEIN RECF"/>
    <property type="match status" value="1"/>
</dbReference>
<dbReference type="EMBL" id="BSPO01000004">
    <property type="protein sequence ID" value="GLS84808.1"/>
    <property type="molecule type" value="Genomic_DNA"/>
</dbReference>
<dbReference type="Gene3D" id="1.20.1050.90">
    <property type="entry name" value="RecF/RecN/SMC, N-terminal domain"/>
    <property type="match status" value="1"/>
</dbReference>
<gene>
    <name evidence="9 12" type="primary">recF</name>
    <name evidence="12" type="ORF">GCM10007894_27850</name>
</gene>
<keyword evidence="13" id="KW-1185">Reference proteome</keyword>
<dbReference type="PANTHER" id="PTHR32182">
    <property type="entry name" value="DNA REPLICATION AND REPAIR PROTEIN RECF"/>
    <property type="match status" value="1"/>
</dbReference>
<evidence type="ECO:0000313" key="12">
    <source>
        <dbReference type="EMBL" id="GLS84808.1"/>
    </source>
</evidence>
<evidence type="ECO:0000256" key="8">
    <source>
        <dbReference type="ARBA" id="ARBA00023125"/>
    </source>
</evidence>
<keyword evidence="9 10" id="KW-0227">DNA damage</keyword>
<dbReference type="GO" id="GO:0003697">
    <property type="term" value="F:single-stranded DNA binding"/>
    <property type="evidence" value="ECO:0007669"/>
    <property type="project" value="UniProtKB-UniRule"/>
</dbReference>
<evidence type="ECO:0000256" key="9">
    <source>
        <dbReference type="HAMAP-Rule" id="MF_00365"/>
    </source>
</evidence>
<evidence type="ECO:0000259" key="11">
    <source>
        <dbReference type="Pfam" id="PF02463"/>
    </source>
</evidence>
<dbReference type="Gene3D" id="3.40.50.300">
    <property type="entry name" value="P-loop containing nucleotide triphosphate hydrolases"/>
    <property type="match status" value="1"/>
</dbReference>
<proteinExistence type="inferred from homology"/>
<dbReference type="SUPFAM" id="SSF52540">
    <property type="entry name" value="P-loop containing nucleoside triphosphate hydrolases"/>
    <property type="match status" value="1"/>
</dbReference>
<dbReference type="Proteomes" id="UP001157439">
    <property type="component" value="Unassembled WGS sequence"/>
</dbReference>
<keyword evidence="7 9" id="KW-0067">ATP-binding</keyword>
<feature type="binding site" evidence="9">
    <location>
        <begin position="30"/>
        <end position="37"/>
    </location>
    <ligand>
        <name>ATP</name>
        <dbReference type="ChEBI" id="CHEBI:30616"/>
    </ligand>
</feature>
<dbReference type="GO" id="GO:0006260">
    <property type="term" value="P:DNA replication"/>
    <property type="evidence" value="ECO:0007669"/>
    <property type="project" value="UniProtKB-UniRule"/>
</dbReference>
<keyword evidence="9 10" id="KW-0742">SOS response</keyword>
<dbReference type="InterPro" id="IPR042174">
    <property type="entry name" value="RecF_2"/>
</dbReference>